<dbReference type="InterPro" id="IPR036390">
    <property type="entry name" value="WH_DNA-bd_sf"/>
</dbReference>
<dbReference type="Pfam" id="PF12802">
    <property type="entry name" value="MarR_2"/>
    <property type="match status" value="1"/>
</dbReference>
<keyword evidence="3" id="KW-1185">Reference proteome</keyword>
<dbReference type="InterPro" id="IPR036388">
    <property type="entry name" value="WH-like_DNA-bd_sf"/>
</dbReference>
<evidence type="ECO:0000313" key="3">
    <source>
        <dbReference type="Proteomes" id="UP001162734"/>
    </source>
</evidence>
<feature type="domain" description="HTH marR-type" evidence="1">
    <location>
        <begin position="24"/>
        <end position="162"/>
    </location>
</feature>
<gene>
    <name evidence="2" type="ORF">AMPC_37640</name>
</gene>
<dbReference type="EMBL" id="AP025592">
    <property type="protein sequence ID" value="BDG10651.1"/>
    <property type="molecule type" value="Genomic_DNA"/>
</dbReference>
<evidence type="ECO:0000259" key="1">
    <source>
        <dbReference type="PROSITE" id="PS50995"/>
    </source>
</evidence>
<evidence type="ECO:0000313" key="2">
    <source>
        <dbReference type="EMBL" id="BDG10651.1"/>
    </source>
</evidence>
<protein>
    <recommendedName>
        <fullName evidence="1">HTH marR-type domain-containing protein</fullName>
    </recommendedName>
</protein>
<dbReference type="SUPFAM" id="SSF46785">
    <property type="entry name" value="Winged helix' DNA-binding domain"/>
    <property type="match status" value="1"/>
</dbReference>
<name>A0ABM7XFG9_9BACT</name>
<dbReference type="PANTHER" id="PTHR33164">
    <property type="entry name" value="TRANSCRIPTIONAL REGULATOR, MARR FAMILY"/>
    <property type="match status" value="1"/>
</dbReference>
<dbReference type="InterPro" id="IPR039422">
    <property type="entry name" value="MarR/SlyA-like"/>
</dbReference>
<dbReference type="PROSITE" id="PS50995">
    <property type="entry name" value="HTH_MARR_2"/>
    <property type="match status" value="1"/>
</dbReference>
<accession>A0ABM7XFG9</accession>
<proteinExistence type="predicted"/>
<organism evidence="2 3">
    <name type="scientific">Anaeromyxobacter paludicola</name>
    <dbReference type="NCBI Taxonomy" id="2918171"/>
    <lineage>
        <taxon>Bacteria</taxon>
        <taxon>Pseudomonadati</taxon>
        <taxon>Myxococcota</taxon>
        <taxon>Myxococcia</taxon>
        <taxon>Myxococcales</taxon>
        <taxon>Cystobacterineae</taxon>
        <taxon>Anaeromyxobacteraceae</taxon>
        <taxon>Anaeromyxobacter</taxon>
    </lineage>
</organism>
<dbReference type="InterPro" id="IPR000835">
    <property type="entry name" value="HTH_MarR-typ"/>
</dbReference>
<dbReference type="Proteomes" id="UP001162734">
    <property type="component" value="Chromosome"/>
</dbReference>
<dbReference type="SMART" id="SM00347">
    <property type="entry name" value="HTH_MARR"/>
    <property type="match status" value="1"/>
</dbReference>
<dbReference type="Gene3D" id="1.10.10.10">
    <property type="entry name" value="Winged helix-like DNA-binding domain superfamily/Winged helix DNA-binding domain"/>
    <property type="match status" value="1"/>
</dbReference>
<dbReference type="PANTHER" id="PTHR33164:SF43">
    <property type="entry name" value="HTH-TYPE TRANSCRIPTIONAL REPRESSOR YETL"/>
    <property type="match status" value="1"/>
</dbReference>
<sequence>MSHRPALELLEEHLGQMAVLVPGYPHELALLARVAALVERRMVEAGAAVLKPHGLTYPMYQALAMGLASGAGGLAPGDIAGATGERPTNVTHLCDELVARGWMTRRRDAGDRRRVQLNLTAAGKRLLAELQPRMWAVWRRRFDGMSAGDRRKLLDLLRRQHAQLEEP</sequence>
<dbReference type="RefSeq" id="WP_248343151.1">
    <property type="nucleotide sequence ID" value="NZ_AP025592.1"/>
</dbReference>
<reference evidence="3" key="1">
    <citation type="journal article" date="2022" name="Int. J. Syst. Evol. Microbiol.">
        <title>Anaeromyxobacter oryzae sp. nov., Anaeromyxobacter diazotrophicus sp. nov. and Anaeromyxobacter paludicola sp. nov., isolated from paddy soils.</title>
        <authorList>
            <person name="Itoh H."/>
            <person name="Xu Z."/>
            <person name="Mise K."/>
            <person name="Masuda Y."/>
            <person name="Ushijima N."/>
            <person name="Hayakawa C."/>
            <person name="Shiratori Y."/>
            <person name="Senoo K."/>
        </authorList>
    </citation>
    <scope>NUCLEOTIDE SEQUENCE [LARGE SCALE GENOMIC DNA]</scope>
    <source>
        <strain evidence="3">Red630</strain>
    </source>
</reference>